<organism evidence="1 2">
    <name type="scientific">Melia azedarach</name>
    <name type="common">Chinaberry tree</name>
    <dbReference type="NCBI Taxonomy" id="155640"/>
    <lineage>
        <taxon>Eukaryota</taxon>
        <taxon>Viridiplantae</taxon>
        <taxon>Streptophyta</taxon>
        <taxon>Embryophyta</taxon>
        <taxon>Tracheophyta</taxon>
        <taxon>Spermatophyta</taxon>
        <taxon>Magnoliopsida</taxon>
        <taxon>eudicotyledons</taxon>
        <taxon>Gunneridae</taxon>
        <taxon>Pentapetalae</taxon>
        <taxon>rosids</taxon>
        <taxon>malvids</taxon>
        <taxon>Sapindales</taxon>
        <taxon>Meliaceae</taxon>
        <taxon>Melia</taxon>
    </lineage>
</organism>
<evidence type="ECO:0000313" key="2">
    <source>
        <dbReference type="Proteomes" id="UP001164539"/>
    </source>
</evidence>
<gene>
    <name evidence="1" type="ORF">OWV82_021690</name>
</gene>
<keyword evidence="1" id="KW-0418">Kinase</keyword>
<keyword evidence="2" id="KW-1185">Reference proteome</keyword>
<sequence>MMSTKHEEIDLNVDAVSSDRENEVDTPVIGDSVAETLTEPFTAQGEVQSSNVDEVRVCDSAEVVCDLNICGNDVNMDGEGVEREVDVLDKVVNVEKGNENLDRGFDAKVKENYGKCGDDFSSRYENEVEGAPVAERASSEAQMDCDRDTNVVAVGEVVKQDSDHRGTDESLHEKFEKATTDGLENDSKIEENDGKYGKDFSRHDLNEVEGTPVAERASGQVKVDCDRSTNVGPAVEVSEDSDKRDTDESLHEKFEGATSDGSENEEIEIDTQTKIKVNEDQLVDVHVSEVRDPSDVLNESYAVSLVVDLNPYVTTDRTRSSNGNAKLVTSNPEFCAGDLVWGKVRSHPWWPGQIFNPSAASQKAKKYFKKDSYLIAYFGDQTFAWNEESKLKPFREHFAQMEKQTSSEDFHYAVDCTLEEVSRRVEFGLACSCIPEEAYAKVKNQIIANCGIRKESSMIHGGDSFSKAASFEPVKLSEKIRTLARLPYNCEVDRLEFETLKAQLSSFFRWKGCLQLPEFNMLGGLLENDAEIPLSGEVTQSDAPDFVGDKQVSSKMGKLKSQDGSSLKRKRISGDGIRPSKKEKSLMDLLSEKRANISNGKQGTDSKDDELISSSSGKKRKSVDSIADDMALKHKKLDSISDDVTVKQKKSDMSAVKHEKGDVSLGAANKCLPIKKTFGVGTSILKVASQLNGSSPIFKSGDLMPQQTVVKNKGKEKSLFRKSHSEKQFPSDESSPDELLSQLCMAARDPMKGCNFLLSVVSFFLEFRNSVSLEQSHEEVSGDKSQKTWTNSETTEMSESGPMKDTYWTDRIIQNNPEEQQELEVKHEAGEILHETPSSPVGPPSAVQLSTHLESASQTAGENFEQGAVKPLDPLDGCCSEDPTPTALILNFTDLDSVPSKENLNEIFSRYGPLNELETEVMKSKRAKVVFKRRADAEAAFSSAGKYSIFGPSLVSYCLKYMPSKPSSRATKRGRKAATSGKDNAT</sequence>
<name>A0ACC1X0H7_MELAZ</name>
<evidence type="ECO:0000313" key="1">
    <source>
        <dbReference type="EMBL" id="KAJ4704838.1"/>
    </source>
</evidence>
<dbReference type="Proteomes" id="UP001164539">
    <property type="component" value="Chromosome 12"/>
</dbReference>
<proteinExistence type="predicted"/>
<comment type="caution">
    <text evidence="1">The sequence shown here is derived from an EMBL/GenBank/DDBJ whole genome shotgun (WGS) entry which is preliminary data.</text>
</comment>
<protein>
    <submittedName>
        <fullName evidence="1">Serine/threonine-protein kinase ATM</fullName>
    </submittedName>
</protein>
<reference evidence="1 2" key="1">
    <citation type="journal article" date="2023" name="Science">
        <title>Complex scaffold remodeling in plant triterpene biosynthesis.</title>
        <authorList>
            <person name="De La Pena R."/>
            <person name="Hodgson H."/>
            <person name="Liu J.C."/>
            <person name="Stephenson M.J."/>
            <person name="Martin A.C."/>
            <person name="Owen C."/>
            <person name="Harkess A."/>
            <person name="Leebens-Mack J."/>
            <person name="Jimenez L.E."/>
            <person name="Osbourn A."/>
            <person name="Sattely E.S."/>
        </authorList>
    </citation>
    <scope>NUCLEOTIDE SEQUENCE [LARGE SCALE GENOMIC DNA]</scope>
    <source>
        <strain evidence="2">cv. JPN11</strain>
        <tissue evidence="1">Leaf</tissue>
    </source>
</reference>
<dbReference type="EMBL" id="CM051405">
    <property type="protein sequence ID" value="KAJ4704838.1"/>
    <property type="molecule type" value="Genomic_DNA"/>
</dbReference>
<keyword evidence="1" id="KW-0808">Transferase</keyword>
<accession>A0ACC1X0H7</accession>